<dbReference type="RefSeq" id="WP_259697831.1">
    <property type="nucleotide sequence ID" value="NZ_CP099967.1"/>
</dbReference>
<reference evidence="1" key="1">
    <citation type="submission" date="2022-06" db="EMBL/GenBank/DDBJ databases">
        <title>Complete Genome Sequence of Deoxynivalenol-bioadsorption Ochrobactrum pseudintermedium ASAG-D25.</title>
        <authorList>
            <person name="Wang N."/>
        </authorList>
    </citation>
    <scope>NUCLEOTIDE SEQUENCE</scope>
    <source>
        <strain evidence="1">ASAG-D25</strain>
    </source>
</reference>
<proteinExistence type="predicted"/>
<accession>A0ABY5U7C0</accession>
<dbReference type="Proteomes" id="UP001058739">
    <property type="component" value="Chromosome 01"/>
</dbReference>
<organism evidence="1 2">
    <name type="scientific">Brucella pseudintermedia</name>
    <dbReference type="NCBI Taxonomy" id="370111"/>
    <lineage>
        <taxon>Bacteria</taxon>
        <taxon>Pseudomonadati</taxon>
        <taxon>Pseudomonadota</taxon>
        <taxon>Alphaproteobacteria</taxon>
        <taxon>Hyphomicrobiales</taxon>
        <taxon>Brucellaceae</taxon>
        <taxon>Brucella/Ochrobactrum group</taxon>
        <taxon>Brucella</taxon>
    </lineage>
</organism>
<protein>
    <submittedName>
        <fullName evidence="1">Uncharacterized protein</fullName>
    </submittedName>
</protein>
<keyword evidence="2" id="KW-1185">Reference proteome</keyword>
<sequence length="145" mass="15912">MTVKLPDARRAAQAKIFDLAADAFCAMPSREMQSNCVRPEFIAGLARKLAPDATDAWLRGFEVAILKRPEATEADLASIAGVLAAEADGYERGVSDTWREATIELQRRKDALQGEIATMLRTFAVEITGDPDFEPESLRSKLTLN</sequence>
<name>A0ABY5U7C0_9HYPH</name>
<dbReference type="EMBL" id="CP099967">
    <property type="protein sequence ID" value="UWL59239.1"/>
    <property type="molecule type" value="Genomic_DNA"/>
</dbReference>
<evidence type="ECO:0000313" key="1">
    <source>
        <dbReference type="EMBL" id="UWL59239.1"/>
    </source>
</evidence>
<evidence type="ECO:0000313" key="2">
    <source>
        <dbReference type="Proteomes" id="UP001058739"/>
    </source>
</evidence>
<gene>
    <name evidence="1" type="ORF">NIK97_06700</name>
</gene>